<evidence type="ECO:0000313" key="2">
    <source>
        <dbReference type="EMBL" id="ALL40753.1"/>
    </source>
</evidence>
<dbReference type="AlphaFoldDB" id="A0A0S1MIS5"/>
<accession>A0A0S1MIS5</accession>
<name>A0A0S1MIS5_PHAPC</name>
<feature type="chain" id="PRO_5006588943" evidence="1">
    <location>
        <begin position="20"/>
        <end position="38"/>
    </location>
</feature>
<sequence length="38" mass="4408">MMMMLLLTLMMTRVQLVIDRDLSSSFVQIDTCLNLIDC</sequence>
<proteinExistence type="evidence at transcript level"/>
<reference evidence="2" key="1">
    <citation type="submission" date="2015-07" db="EMBL/GenBank/DDBJ databases">
        <title>Elucidating the P. pachyrhizi secretome and potential effectors.</title>
        <authorList>
            <person name="de Carvalho M.C.C.G."/>
            <person name="Nascimento L.C."/>
            <person name="Darben L.M."/>
            <person name="Polizel-Podanosqui A.M."/>
            <person name="Lopes-Caitar V.S."/>
            <person name="Rocha C.S."/>
            <person name="Qi M."/>
            <person name="Carazolle M."/>
            <person name="Kuwahara M.K."/>
            <person name="Pereira G.A.G."/>
            <person name="Abdelnoor R.V."/>
            <person name="Whitham S.A."/>
            <person name="Marcelino-Guimaraes F.C."/>
        </authorList>
    </citation>
    <scope>NUCLEOTIDE SEQUENCE</scope>
</reference>
<dbReference type="EMBL" id="KT246662">
    <property type="protein sequence ID" value="ALL40753.1"/>
    <property type="molecule type" value="mRNA"/>
</dbReference>
<evidence type="ECO:0000256" key="1">
    <source>
        <dbReference type="SAM" id="SignalP"/>
    </source>
</evidence>
<keyword evidence="1" id="KW-0732">Signal</keyword>
<organism evidence="2">
    <name type="scientific">Phakopsora pachyrhizi</name>
    <name type="common">Asian soybean rust disease fungus</name>
    <dbReference type="NCBI Taxonomy" id="170000"/>
    <lineage>
        <taxon>Eukaryota</taxon>
        <taxon>Fungi</taxon>
        <taxon>Dikarya</taxon>
        <taxon>Basidiomycota</taxon>
        <taxon>Pucciniomycotina</taxon>
        <taxon>Pucciniomycetes</taxon>
        <taxon>Pucciniales</taxon>
        <taxon>Phakopsoraceae</taxon>
        <taxon>Phakopsora</taxon>
    </lineage>
</organism>
<feature type="signal peptide" evidence="1">
    <location>
        <begin position="1"/>
        <end position="19"/>
    </location>
</feature>
<protein>
    <submittedName>
        <fullName evidence="2">Uncharacterized protein</fullName>
    </submittedName>
</protein>